<evidence type="ECO:0008006" key="3">
    <source>
        <dbReference type="Google" id="ProtNLM"/>
    </source>
</evidence>
<dbReference type="InterPro" id="IPR036953">
    <property type="entry name" value="GreA/GreB_C_sf"/>
</dbReference>
<dbReference type="SUPFAM" id="SSF54534">
    <property type="entry name" value="FKBP-like"/>
    <property type="match status" value="1"/>
</dbReference>
<accession>A0A919EJ28</accession>
<sequence length="155" mass="16743">MKNAIKAELLEQLKSSLIDAELAAKNARLASIDEQSVAETQYDTLAIEASYLAEGQSRRVDELKLSIELINKLIIDGGNDIVGIASLVTLSKNENLLYFLAPTAAGYRLNVEEKQVVVITDKSPIGRALLGKGLGDEIHLVLGKNVIDDEISAII</sequence>
<dbReference type="Gene3D" id="3.10.50.30">
    <property type="entry name" value="Transcription elongation factor, GreA/GreB, C-terminal domain"/>
    <property type="match status" value="1"/>
</dbReference>
<protein>
    <recommendedName>
        <fullName evidence="3">Transcription elongation factor GreAB</fullName>
    </recommendedName>
</protein>
<dbReference type="EMBL" id="BNCK01000003">
    <property type="protein sequence ID" value="GHF86801.1"/>
    <property type="molecule type" value="Genomic_DNA"/>
</dbReference>
<dbReference type="GO" id="GO:0003677">
    <property type="term" value="F:DNA binding"/>
    <property type="evidence" value="ECO:0007669"/>
    <property type="project" value="InterPro"/>
</dbReference>
<evidence type="ECO:0000313" key="1">
    <source>
        <dbReference type="EMBL" id="GHF86801.1"/>
    </source>
</evidence>
<reference evidence="1" key="1">
    <citation type="journal article" date="2014" name="Int. J. Syst. Evol. Microbiol.">
        <title>Complete genome sequence of Corynebacterium casei LMG S-19264T (=DSM 44701T), isolated from a smear-ripened cheese.</title>
        <authorList>
            <consortium name="US DOE Joint Genome Institute (JGI-PGF)"/>
            <person name="Walter F."/>
            <person name="Albersmeier A."/>
            <person name="Kalinowski J."/>
            <person name="Ruckert C."/>
        </authorList>
    </citation>
    <scope>NUCLEOTIDE SEQUENCE</scope>
    <source>
        <strain evidence="1">KCTC 42731</strain>
    </source>
</reference>
<comment type="caution">
    <text evidence="1">The sequence shown here is derived from an EMBL/GenBank/DDBJ whole genome shotgun (WGS) entry which is preliminary data.</text>
</comment>
<proteinExistence type="predicted"/>
<evidence type="ECO:0000313" key="2">
    <source>
        <dbReference type="Proteomes" id="UP000623842"/>
    </source>
</evidence>
<dbReference type="Proteomes" id="UP000623842">
    <property type="component" value="Unassembled WGS sequence"/>
</dbReference>
<gene>
    <name evidence="1" type="ORF">GCM10017161_12840</name>
</gene>
<keyword evidence="2" id="KW-1185">Reference proteome</keyword>
<organism evidence="1 2">
    <name type="scientific">Thalassotalea marina</name>
    <dbReference type="NCBI Taxonomy" id="1673741"/>
    <lineage>
        <taxon>Bacteria</taxon>
        <taxon>Pseudomonadati</taxon>
        <taxon>Pseudomonadota</taxon>
        <taxon>Gammaproteobacteria</taxon>
        <taxon>Alteromonadales</taxon>
        <taxon>Colwelliaceae</taxon>
        <taxon>Thalassotalea</taxon>
    </lineage>
</organism>
<name>A0A919EJ28_9GAMM</name>
<dbReference type="GO" id="GO:0032784">
    <property type="term" value="P:regulation of DNA-templated transcription elongation"/>
    <property type="evidence" value="ECO:0007669"/>
    <property type="project" value="InterPro"/>
</dbReference>
<reference evidence="1" key="2">
    <citation type="submission" date="2020-09" db="EMBL/GenBank/DDBJ databases">
        <authorList>
            <person name="Sun Q."/>
            <person name="Kim S."/>
        </authorList>
    </citation>
    <scope>NUCLEOTIDE SEQUENCE</scope>
    <source>
        <strain evidence="1">KCTC 42731</strain>
    </source>
</reference>
<dbReference type="RefSeq" id="WP_189768413.1">
    <property type="nucleotide sequence ID" value="NZ_BNCK01000003.1"/>
</dbReference>
<dbReference type="AlphaFoldDB" id="A0A919EJ28"/>